<dbReference type="EMBL" id="SHKP01000004">
    <property type="protein sequence ID" value="RZU02237.1"/>
    <property type="molecule type" value="Genomic_DNA"/>
</dbReference>
<dbReference type="Proteomes" id="UP000293671">
    <property type="component" value="Unassembled WGS sequence"/>
</dbReference>
<dbReference type="Pfam" id="PF05962">
    <property type="entry name" value="HutD"/>
    <property type="match status" value="1"/>
</dbReference>
<name>A0A4Q7VZH5_9BURK</name>
<dbReference type="InterPro" id="IPR014710">
    <property type="entry name" value="RmlC-like_jellyroll"/>
</dbReference>
<sequence length="195" mass="21060">MTAVQFVRLADVAPTPWRNGGGSTRELLAWPNAERWALRLSVAEIERDGPFSSFHGIDRWFAVIDGAGVELRFGSADRIRSVRRGDEVLQFDGGIAPACRLLDGPTQDLNLMLARGRGGLQRLQPSEPLLLRAPLKAVYVADAAVLHRAGAAPQPLVAGSLAWSDAAAGELWTIEAAPGARAWSVAYEPEVEKKK</sequence>
<protein>
    <recommendedName>
        <fullName evidence="3">HutD family protein</fullName>
    </recommendedName>
</protein>
<evidence type="ECO:0000313" key="1">
    <source>
        <dbReference type="EMBL" id="RZU02237.1"/>
    </source>
</evidence>
<dbReference type="Gene3D" id="2.60.120.10">
    <property type="entry name" value="Jelly Rolls"/>
    <property type="match status" value="1"/>
</dbReference>
<accession>A0A4Q7VZH5</accession>
<evidence type="ECO:0000313" key="2">
    <source>
        <dbReference type="Proteomes" id="UP000293671"/>
    </source>
</evidence>
<dbReference type="RefSeq" id="WP_130430015.1">
    <property type="nucleotide sequence ID" value="NZ_SHKP01000004.1"/>
</dbReference>
<dbReference type="PANTHER" id="PTHR37943:SF1">
    <property type="entry name" value="PROTEIN VES"/>
    <property type="match status" value="1"/>
</dbReference>
<keyword evidence="2" id="KW-1185">Reference proteome</keyword>
<dbReference type="PANTHER" id="PTHR37943">
    <property type="entry name" value="PROTEIN VES"/>
    <property type="match status" value="1"/>
</dbReference>
<dbReference type="CDD" id="cd20293">
    <property type="entry name" value="cupin_HutD_N"/>
    <property type="match status" value="1"/>
</dbReference>
<organism evidence="1 2">
    <name type="scientific">Rivibacter subsaxonicus</name>
    <dbReference type="NCBI Taxonomy" id="457575"/>
    <lineage>
        <taxon>Bacteria</taxon>
        <taxon>Pseudomonadati</taxon>
        <taxon>Pseudomonadota</taxon>
        <taxon>Betaproteobacteria</taxon>
        <taxon>Burkholderiales</taxon>
        <taxon>Rivibacter</taxon>
    </lineage>
</organism>
<evidence type="ECO:0008006" key="3">
    <source>
        <dbReference type="Google" id="ProtNLM"/>
    </source>
</evidence>
<dbReference type="OrthoDB" id="9800082at2"/>
<reference evidence="1 2" key="1">
    <citation type="submission" date="2019-02" db="EMBL/GenBank/DDBJ databases">
        <title>Genomic Encyclopedia of Type Strains, Phase IV (KMG-IV): sequencing the most valuable type-strain genomes for metagenomic binning, comparative biology and taxonomic classification.</title>
        <authorList>
            <person name="Goeker M."/>
        </authorList>
    </citation>
    <scope>NUCLEOTIDE SEQUENCE [LARGE SCALE GENOMIC DNA]</scope>
    <source>
        <strain evidence="1 2">DSM 19570</strain>
    </source>
</reference>
<dbReference type="AlphaFoldDB" id="A0A4Q7VZH5"/>
<proteinExistence type="predicted"/>
<gene>
    <name evidence="1" type="ORF">EV670_0258</name>
</gene>
<dbReference type="InterPro" id="IPR010282">
    <property type="entry name" value="Uncharacterised_HutD/Ves"/>
</dbReference>
<dbReference type="SUPFAM" id="SSF51182">
    <property type="entry name" value="RmlC-like cupins"/>
    <property type="match status" value="1"/>
</dbReference>
<dbReference type="InterPro" id="IPR011051">
    <property type="entry name" value="RmlC_Cupin_sf"/>
</dbReference>
<comment type="caution">
    <text evidence="1">The sequence shown here is derived from an EMBL/GenBank/DDBJ whole genome shotgun (WGS) entry which is preliminary data.</text>
</comment>